<dbReference type="NCBIfam" id="TIGR01665">
    <property type="entry name" value="put_anti_recept"/>
    <property type="match status" value="1"/>
</dbReference>
<dbReference type="Pfam" id="PF06605">
    <property type="entry name" value="Prophage_tail"/>
    <property type="match status" value="1"/>
</dbReference>
<reference evidence="3 4" key="1">
    <citation type="submission" date="2020-08" db="EMBL/GenBank/DDBJ databases">
        <title>A Genomic Blueprint of the Chicken Gut Microbiome.</title>
        <authorList>
            <person name="Gilroy R."/>
            <person name="Ravi A."/>
            <person name="Getino M."/>
            <person name="Pursley I."/>
            <person name="Horton D.L."/>
            <person name="Alikhan N.-F."/>
            <person name="Baker D."/>
            <person name="Gharbi K."/>
            <person name="Hall N."/>
            <person name="Watson M."/>
            <person name="Adriaenssens E.M."/>
            <person name="Foster-Nyarko E."/>
            <person name="Jarju S."/>
            <person name="Secka A."/>
            <person name="Antonio M."/>
            <person name="Oren A."/>
            <person name="Chaudhuri R."/>
            <person name="La Ragione R.M."/>
            <person name="Hildebrand F."/>
            <person name="Pallen M.J."/>
        </authorList>
    </citation>
    <scope>NUCLEOTIDE SEQUENCE [LARGE SCALE GENOMIC DNA]</scope>
    <source>
        <strain evidence="3 4">Re31</strain>
    </source>
</reference>
<evidence type="ECO:0000256" key="1">
    <source>
        <dbReference type="SAM" id="MobiDB-lite"/>
    </source>
</evidence>
<feature type="region of interest" description="Disordered" evidence="1">
    <location>
        <begin position="426"/>
        <end position="479"/>
    </location>
</feature>
<dbReference type="Proteomes" id="UP000640930">
    <property type="component" value="Unassembled WGS sequence"/>
</dbReference>
<proteinExistence type="predicted"/>
<evidence type="ECO:0000259" key="2">
    <source>
        <dbReference type="Pfam" id="PF06605"/>
    </source>
</evidence>
<dbReference type="RefSeq" id="WP_191708555.1">
    <property type="nucleotide sequence ID" value="NZ_JACSQA010000032.1"/>
</dbReference>
<dbReference type="EMBL" id="JACSQA010000032">
    <property type="protein sequence ID" value="MBD8028140.1"/>
    <property type="molecule type" value="Genomic_DNA"/>
</dbReference>
<keyword evidence="4" id="KW-1185">Reference proteome</keyword>
<feature type="compositionally biased region" description="Gly residues" evidence="1">
    <location>
        <begin position="426"/>
        <end position="468"/>
    </location>
</feature>
<evidence type="ECO:0000313" key="3">
    <source>
        <dbReference type="EMBL" id="MBD8028140.1"/>
    </source>
</evidence>
<feature type="domain" description="Tail spike" evidence="2">
    <location>
        <begin position="107"/>
        <end position="357"/>
    </location>
</feature>
<dbReference type="InterPro" id="IPR007119">
    <property type="entry name" value="Phage_tail_spike_N"/>
</dbReference>
<comment type="caution">
    <text evidence="3">The sequence shown here is derived from an EMBL/GenBank/DDBJ whole genome shotgun (WGS) entry which is preliminary data.</text>
</comment>
<protein>
    <submittedName>
        <fullName evidence="3">Phage tail protein</fullName>
    </submittedName>
</protein>
<accession>A0ABR8XFZ7</accession>
<sequence>MATKRYPMVYDLQGKLIAVLNKASSISYELIKNQLWTASFTLPLNDSKLKYVQPKYHIDIYDYDRRIGRFIVNPKQTVKNESTREVTFELEHVWSLLHSDVLFGYHQFTNYPTRTVLEGLLQQQEVMHWKLGKCDFTRYFHYGWENEDSLLNAIRSVAEPFDVPYMWTWDDSSYPYTLNLVEPPTTVKDVIKYAYNMKGIEVYEDPTNLITRIYPLGSGEGINQVNIKKVNNGVPYLQDNEAVKKYNIHKRIWVDTRFEDAASLKASAQALLDKYKEPLRSFSISARDYTVEEREKKKKAFQTYSVGDVILVHDLDTDIHEEQRVEKYSKSDVYGAPQDLQLELGNLIPDITTTTTDLEKKQLVNETYSQGATNIDSRDFQDNCDDNYPAVIRFPIPNDVVNINEMTLTFETAKYRAYSKAIEGGGATVKSTEGGGGTTKSTSSGGGSTQTSSSGGGVSKSTASGGGTTQTSSAGGDHDHVMFMRLGGTVTGSEEAYLCGGGIVSLLADNPTLRTASSSGDHTHAVNIPAHTHSFETPNHTHNVSIPAHTHDVTLPNHTHEFTLPNHTHAIKHGIYEYETLPTSVQITVDGNVVPHTAISGENIDLIPYLQKDSDGRISRGRYAEIKIKPNGLARINATVSSRLFIQSRIGGNY</sequence>
<name>A0ABR8XFZ7_9BACL</name>
<dbReference type="InterPro" id="IPR010572">
    <property type="entry name" value="Tail_dom"/>
</dbReference>
<gene>
    <name evidence="3" type="ORF">H9636_15945</name>
</gene>
<evidence type="ECO:0000313" key="4">
    <source>
        <dbReference type="Proteomes" id="UP000640930"/>
    </source>
</evidence>
<organism evidence="3 4">
    <name type="scientific">Ureibacillus galli</name>
    <dbReference type="NCBI Taxonomy" id="2762222"/>
    <lineage>
        <taxon>Bacteria</taxon>
        <taxon>Bacillati</taxon>
        <taxon>Bacillota</taxon>
        <taxon>Bacilli</taxon>
        <taxon>Bacillales</taxon>
        <taxon>Caryophanaceae</taxon>
        <taxon>Ureibacillus</taxon>
    </lineage>
</organism>